<dbReference type="InterPro" id="IPR019734">
    <property type="entry name" value="TPR_rpt"/>
</dbReference>
<dbReference type="Pfam" id="PF13181">
    <property type="entry name" value="TPR_8"/>
    <property type="match status" value="1"/>
</dbReference>
<evidence type="ECO:0000256" key="11">
    <source>
        <dbReference type="ARBA" id="ARBA00073839"/>
    </source>
</evidence>
<evidence type="ECO:0000256" key="13">
    <source>
        <dbReference type="SAM" id="MobiDB-lite"/>
    </source>
</evidence>
<dbReference type="GO" id="GO:0005886">
    <property type="term" value="C:plasma membrane"/>
    <property type="evidence" value="ECO:0007669"/>
    <property type="project" value="UniProtKB-SubCell"/>
</dbReference>
<feature type="repeat" description="TPR" evidence="12">
    <location>
        <begin position="688"/>
        <end position="721"/>
    </location>
</feature>
<keyword evidence="16" id="KW-1185">Reference proteome</keyword>
<evidence type="ECO:0000256" key="7">
    <source>
        <dbReference type="ARBA" id="ARBA00022803"/>
    </source>
</evidence>
<dbReference type="FunFam" id="1.25.40.10:FF:000030">
    <property type="entry name" value="Tetratricopeptide repeat domain 7B"/>
    <property type="match status" value="1"/>
</dbReference>
<feature type="repeat" description="TPR" evidence="12">
    <location>
        <begin position="756"/>
        <end position="789"/>
    </location>
</feature>
<dbReference type="InterPro" id="IPR045819">
    <property type="entry name" value="TTC7_N"/>
</dbReference>
<dbReference type="Pfam" id="PF07719">
    <property type="entry name" value="TPR_2"/>
    <property type="match status" value="1"/>
</dbReference>
<evidence type="ECO:0000313" key="16">
    <source>
        <dbReference type="Proteomes" id="UP000525205"/>
    </source>
</evidence>
<dbReference type="InterPro" id="IPR011990">
    <property type="entry name" value="TPR-like_helical_dom_sf"/>
</dbReference>
<dbReference type="Proteomes" id="UP000525205">
    <property type="component" value="Unassembled WGS sequence"/>
</dbReference>
<evidence type="ECO:0000256" key="2">
    <source>
        <dbReference type="ARBA" id="ARBA00004514"/>
    </source>
</evidence>
<accession>A0A7K8P0E2</accession>
<evidence type="ECO:0000256" key="9">
    <source>
        <dbReference type="ARBA" id="ARBA00054379"/>
    </source>
</evidence>
<comment type="caution">
    <text evidence="15">The sequence shown here is derived from an EMBL/GenBank/DDBJ whole genome shotgun (WGS) entry which is preliminary data.</text>
</comment>
<keyword evidence="7 12" id="KW-0802">TPR repeat</keyword>
<evidence type="ECO:0000256" key="6">
    <source>
        <dbReference type="ARBA" id="ARBA00022737"/>
    </source>
</evidence>
<dbReference type="SUPFAM" id="SSF48452">
    <property type="entry name" value="TPR-like"/>
    <property type="match status" value="2"/>
</dbReference>
<evidence type="ECO:0000256" key="10">
    <source>
        <dbReference type="ARBA" id="ARBA00062872"/>
    </source>
</evidence>
<keyword evidence="8" id="KW-0472">Membrane</keyword>
<feature type="repeat" description="TPR" evidence="12">
    <location>
        <begin position="358"/>
        <end position="391"/>
    </location>
</feature>
<dbReference type="AlphaFoldDB" id="A0A7K8P0E2"/>
<dbReference type="Pfam" id="PF12895">
    <property type="entry name" value="ANAPC3"/>
    <property type="match status" value="1"/>
</dbReference>
<gene>
    <name evidence="15" type="primary">Ttc7b</name>
    <name evidence="15" type="ORF">COCCOC_R09374</name>
</gene>
<dbReference type="InterPro" id="IPR051722">
    <property type="entry name" value="Endocytosis_PI4K-reg_protein"/>
</dbReference>
<evidence type="ECO:0000259" key="14">
    <source>
        <dbReference type="Pfam" id="PF19440"/>
    </source>
</evidence>
<dbReference type="Pfam" id="PF19440">
    <property type="entry name" value="TTC7_N"/>
    <property type="match status" value="1"/>
</dbReference>
<comment type="subcellular location">
    <subcellularLocation>
        <location evidence="1">Cell membrane</location>
    </subcellularLocation>
    <subcellularLocation>
        <location evidence="2">Cytoplasm</location>
        <location evidence="2">Cytosol</location>
    </subcellularLocation>
</comment>
<dbReference type="Pfam" id="PF13432">
    <property type="entry name" value="TPR_16"/>
    <property type="match status" value="1"/>
</dbReference>
<feature type="non-terminal residue" evidence="15">
    <location>
        <position position="801"/>
    </location>
</feature>
<dbReference type="FunFam" id="1.25.40.10:FF:000035">
    <property type="entry name" value="Tetratricopeptide repeat domain 7B"/>
    <property type="match status" value="1"/>
</dbReference>
<name>A0A7K8P0E2_COCCO</name>
<evidence type="ECO:0000313" key="15">
    <source>
        <dbReference type="EMBL" id="NXE72767.1"/>
    </source>
</evidence>
<evidence type="ECO:0000256" key="8">
    <source>
        <dbReference type="ARBA" id="ARBA00023136"/>
    </source>
</evidence>
<dbReference type="PANTHER" id="PTHR23083:SF365">
    <property type="entry name" value="TETRATRICOPEPTIDE REPEAT PROTEIN 7B"/>
    <property type="match status" value="1"/>
</dbReference>
<dbReference type="EMBL" id="VWPP01000012">
    <property type="protein sequence ID" value="NXE72767.1"/>
    <property type="molecule type" value="Genomic_DNA"/>
</dbReference>
<keyword evidence="5" id="KW-0597">Phosphoprotein</keyword>
<dbReference type="PROSITE" id="PS50005">
    <property type="entry name" value="TPR"/>
    <property type="match status" value="3"/>
</dbReference>
<dbReference type="GO" id="GO:0046854">
    <property type="term" value="P:phosphatidylinositol phosphate biosynthetic process"/>
    <property type="evidence" value="ECO:0007669"/>
    <property type="project" value="TreeGrafter"/>
</dbReference>
<keyword evidence="6" id="KW-0677">Repeat</keyword>
<dbReference type="PANTHER" id="PTHR23083">
    <property type="entry name" value="TETRATRICOPEPTIDE REPEAT PROTEIN, TPR"/>
    <property type="match status" value="1"/>
</dbReference>
<evidence type="ECO:0000256" key="4">
    <source>
        <dbReference type="ARBA" id="ARBA00022490"/>
    </source>
</evidence>
<evidence type="ECO:0000256" key="5">
    <source>
        <dbReference type="ARBA" id="ARBA00022553"/>
    </source>
</evidence>
<evidence type="ECO:0000256" key="3">
    <source>
        <dbReference type="ARBA" id="ARBA00022475"/>
    </source>
</evidence>
<organism evidence="15 16">
    <name type="scientific">Cochlearius cochlearius</name>
    <name type="common">Boat-billed heron</name>
    <dbReference type="NCBI Taxonomy" id="110676"/>
    <lineage>
        <taxon>Eukaryota</taxon>
        <taxon>Metazoa</taxon>
        <taxon>Chordata</taxon>
        <taxon>Craniata</taxon>
        <taxon>Vertebrata</taxon>
        <taxon>Euteleostomi</taxon>
        <taxon>Archelosauria</taxon>
        <taxon>Archosauria</taxon>
        <taxon>Dinosauria</taxon>
        <taxon>Saurischia</taxon>
        <taxon>Theropoda</taxon>
        <taxon>Coelurosauria</taxon>
        <taxon>Aves</taxon>
        <taxon>Neognathae</taxon>
        <taxon>Neoaves</taxon>
        <taxon>Aequornithes</taxon>
        <taxon>Pelecaniformes</taxon>
        <taxon>Ardeidae</taxon>
        <taxon>Cochlearius</taxon>
    </lineage>
</organism>
<keyword evidence="3" id="KW-1003">Cell membrane</keyword>
<comment type="function">
    <text evidence="9">Component of a complex required to localize phosphatidylinositol 4-kinase (PI4K) to the plasma membrane. The complex acts as a regulator of phosphatidylinositol 4-phosphate (PtdIns(4)P) synthesis. In the complex, plays a central role in bridging PI4KA to EFR3B and HYCC1, via direct interactions.</text>
</comment>
<sequence>TDDMAELLLGESKLEQFLKENTLKQSSSPLGPRPKLTEVRKHLTAALDRGNLKPEFLQEANLIMAKLNYVEGDYKEALNTYARVGVDDLQLAAVPPYRLRMIAEAYSTKGLCLEKLPISSSASNLHMDREQEIVTCYEKAGDIALLYLQEIERVINANLQNRSPKPGPTAHEQELGFFLETGLQRAHVLYFKNGNLTRGVGRFRELLRAVETRTTQNLRMTIARQLAEILLRGMCEQSYWNPLEDPPHQSPLDDPLRKGSNTKNYTLSRRPRVYTGENIFCPQENTEEALLLLLISESMANRDAVLSRIPEHKNDRIISLQSASVVYDLLTIALGRRGQYEMLSECLERAMKFAFEEFHLWYQFALSLMAAGKSARAVKVLKECIRLKPDDATIPLLAAKLCMGSLHWLEEAERFAKTVVDLGDKTSEFKAKGYLALGLTYSLQATDASLRGMQEVLQRKALLAFQRAHSLSPTDHLAAFYLALQLAISRQIPEALGYVRQALQLQGDDANSLHLLALLLSAQKHYHDALNIIDMALSEYPENFILLFTKVKLESLCRGPDEALLTCKHMLQIWKSCYNLTNPSLVPGGTRYLYSSIMNIICSVFALTFSSQLCSVHATSIAASRVEQALSEVASSLQSSAPKQGPLHPWMTLAQIWLHAAEVYIGIGKPAEATACTQEAANLFPMSHYVLYMRGQVAELRGNIDEAKRWYEEALSISPTHVKSMQRLALILHQLGRYSLAEKILRDAVQVNSTAHEVWNGLGEVLQAQGNDDAATECFLTALELEASSPVVPFTIIPRVL</sequence>
<reference evidence="15 16" key="1">
    <citation type="submission" date="2019-09" db="EMBL/GenBank/DDBJ databases">
        <title>Bird 10,000 Genomes (B10K) Project - Family phase.</title>
        <authorList>
            <person name="Zhang G."/>
        </authorList>
    </citation>
    <scope>NUCLEOTIDE SEQUENCE [LARGE SCALE GENOMIC DNA]</scope>
    <source>
        <strain evidence="15">B10K-CU-031-03</strain>
        <tissue evidence="15">Muscle</tissue>
    </source>
</reference>
<feature type="non-terminal residue" evidence="15">
    <location>
        <position position="1"/>
    </location>
</feature>
<dbReference type="GO" id="GO:0005829">
    <property type="term" value="C:cytosol"/>
    <property type="evidence" value="ECO:0007669"/>
    <property type="project" value="UniProtKB-SubCell"/>
</dbReference>
<feature type="region of interest" description="Disordered" evidence="13">
    <location>
        <begin position="242"/>
        <end position="262"/>
    </location>
</feature>
<feature type="domain" description="Tetratricopeptide repeat protein 7 N-terminal" evidence="14">
    <location>
        <begin position="2"/>
        <end position="347"/>
    </location>
</feature>
<protein>
    <recommendedName>
        <fullName evidence="11">Tetratricopeptide repeat protein 7B</fullName>
    </recommendedName>
</protein>
<dbReference type="Gene3D" id="1.25.40.10">
    <property type="entry name" value="Tetratricopeptide repeat domain"/>
    <property type="match status" value="2"/>
</dbReference>
<comment type="subunit">
    <text evidence="10">Component of a phosphatidylinositol 4-kinase (PI4K) complex, composed of PI4KA, EFR3 (EFR3A or EFR3B), TTC7 (TTC7A or TTC7B) and HYCC (HYCC1 or HYCC2). Interacts with PI4KA, interaction is direct. Interacts with EFR3 (EFR3A or EFR3B), interaction is direct. Interacts with HYCC (HYCC1 or HYCC2), interaction is direct. Association with the PI4K complex is strongly reduced by TMEM150A.</text>
</comment>
<evidence type="ECO:0000256" key="1">
    <source>
        <dbReference type="ARBA" id="ARBA00004236"/>
    </source>
</evidence>
<keyword evidence="4" id="KW-0963">Cytoplasm</keyword>
<evidence type="ECO:0000256" key="12">
    <source>
        <dbReference type="PROSITE-ProRule" id="PRU00339"/>
    </source>
</evidence>
<dbReference type="InterPro" id="IPR013105">
    <property type="entry name" value="TPR_2"/>
</dbReference>
<dbReference type="GO" id="GO:0072659">
    <property type="term" value="P:protein localization to plasma membrane"/>
    <property type="evidence" value="ECO:0007669"/>
    <property type="project" value="TreeGrafter"/>
</dbReference>
<dbReference type="SMART" id="SM00028">
    <property type="entry name" value="TPR"/>
    <property type="match status" value="7"/>
</dbReference>
<proteinExistence type="predicted"/>